<dbReference type="PROSITE" id="PS51186">
    <property type="entry name" value="GNAT"/>
    <property type="match status" value="1"/>
</dbReference>
<dbReference type="GO" id="GO:0008080">
    <property type="term" value="F:N-acetyltransferase activity"/>
    <property type="evidence" value="ECO:0007669"/>
    <property type="project" value="TreeGrafter"/>
</dbReference>
<evidence type="ECO:0000313" key="3">
    <source>
        <dbReference type="EMBL" id="OLP49278.1"/>
    </source>
</evidence>
<reference evidence="3 4" key="1">
    <citation type="submission" date="2016-09" db="EMBL/GenBank/DDBJ databases">
        <title>Rhizobium oryziradicis sp. nov., isolated from the root of rice.</title>
        <authorList>
            <person name="Zhao J."/>
            <person name="Zhang X."/>
        </authorList>
    </citation>
    <scope>NUCLEOTIDE SEQUENCE [LARGE SCALE GENOMIC DNA]</scope>
    <source>
        <strain evidence="3 4">14971</strain>
    </source>
</reference>
<dbReference type="InterPro" id="IPR000182">
    <property type="entry name" value="GNAT_dom"/>
</dbReference>
<reference evidence="2 5" key="2">
    <citation type="submission" date="2020-08" db="EMBL/GenBank/DDBJ databases">
        <title>Genomic Encyclopedia of Type Strains, Phase IV (KMG-IV): sequencing the most valuable type-strain genomes for metagenomic binning, comparative biology and taxonomic classification.</title>
        <authorList>
            <person name="Goeker M."/>
        </authorList>
    </citation>
    <scope>NUCLEOTIDE SEQUENCE [LARGE SCALE GENOMIC DNA]</scope>
    <source>
        <strain evidence="2 5">DSM 100021</strain>
    </source>
</reference>
<dbReference type="PANTHER" id="PTHR13355:SF15">
    <property type="entry name" value="GCN5-RELATED N-ACETYLTRANSFERASE 3, CHLOROPLASTIC"/>
    <property type="match status" value="1"/>
</dbReference>
<dbReference type="EMBL" id="MKIN01000022">
    <property type="protein sequence ID" value="OLP49278.1"/>
    <property type="molecule type" value="Genomic_DNA"/>
</dbReference>
<evidence type="ECO:0000259" key="1">
    <source>
        <dbReference type="PROSITE" id="PS51186"/>
    </source>
</evidence>
<sequence length="150" mass="16459">MTTPIAVRPATLHDLDALLALYKDLSSNNDFSQTDRVRDTYAAMLAHSGLTVFLALDGEKPVATASALITPNLTRGCRPYALIENVVSAESHRGKGYGRAVVLHAIDAAWQADCYKAMLLTGSTRPEIHRFYEACGFLQNKTGYQIRRTS</sequence>
<proteinExistence type="predicted"/>
<dbReference type="InterPro" id="IPR016181">
    <property type="entry name" value="Acyl_CoA_acyltransferase"/>
</dbReference>
<organism evidence="3 4">
    <name type="scientific">Allorhizobium taibaishanense</name>
    <dbReference type="NCBI Taxonomy" id="887144"/>
    <lineage>
        <taxon>Bacteria</taxon>
        <taxon>Pseudomonadati</taxon>
        <taxon>Pseudomonadota</taxon>
        <taxon>Alphaproteobacteria</taxon>
        <taxon>Hyphomicrobiales</taxon>
        <taxon>Rhizobiaceae</taxon>
        <taxon>Rhizobium/Agrobacterium group</taxon>
        <taxon>Allorhizobium</taxon>
    </lineage>
</organism>
<dbReference type="STRING" id="887144.BJF91_19670"/>
<evidence type="ECO:0000313" key="2">
    <source>
        <dbReference type="EMBL" id="MBB4006321.1"/>
    </source>
</evidence>
<dbReference type="Proteomes" id="UP000185598">
    <property type="component" value="Unassembled WGS sequence"/>
</dbReference>
<dbReference type="Gene3D" id="3.40.630.30">
    <property type="match status" value="1"/>
</dbReference>
<dbReference type="Proteomes" id="UP000544107">
    <property type="component" value="Unassembled WGS sequence"/>
</dbReference>
<keyword evidence="3" id="KW-0808">Transferase</keyword>
<keyword evidence="4" id="KW-1185">Reference proteome</keyword>
<dbReference type="InterPro" id="IPR039143">
    <property type="entry name" value="GNPNAT1-like"/>
</dbReference>
<comment type="caution">
    <text evidence="3">The sequence shown here is derived from an EMBL/GenBank/DDBJ whole genome shotgun (WGS) entry which is preliminary data.</text>
</comment>
<dbReference type="OrthoDB" id="7595389at2"/>
<dbReference type="EMBL" id="JACIED010000001">
    <property type="protein sequence ID" value="MBB4006321.1"/>
    <property type="molecule type" value="Genomic_DNA"/>
</dbReference>
<dbReference type="AlphaFoldDB" id="A0A1Q9A447"/>
<gene>
    <name evidence="3" type="ORF">BJF91_19670</name>
    <name evidence="2" type="ORF">GGQ71_000557</name>
</gene>
<dbReference type="Pfam" id="PF00583">
    <property type="entry name" value="Acetyltransf_1"/>
    <property type="match status" value="1"/>
</dbReference>
<evidence type="ECO:0000313" key="4">
    <source>
        <dbReference type="Proteomes" id="UP000185598"/>
    </source>
</evidence>
<protein>
    <submittedName>
        <fullName evidence="3">GNAT family N-acetyltransferase</fullName>
    </submittedName>
    <submittedName>
        <fullName evidence="2">GNAT superfamily N-acetyltransferase</fullName>
    </submittedName>
</protein>
<accession>A0A1Q9A447</accession>
<dbReference type="SUPFAM" id="SSF55729">
    <property type="entry name" value="Acyl-CoA N-acyltransferases (Nat)"/>
    <property type="match status" value="1"/>
</dbReference>
<dbReference type="CDD" id="cd04301">
    <property type="entry name" value="NAT_SF"/>
    <property type="match status" value="1"/>
</dbReference>
<dbReference type="PANTHER" id="PTHR13355">
    <property type="entry name" value="GLUCOSAMINE 6-PHOSPHATE N-ACETYLTRANSFERASE"/>
    <property type="match status" value="1"/>
</dbReference>
<evidence type="ECO:0000313" key="5">
    <source>
        <dbReference type="Proteomes" id="UP000544107"/>
    </source>
</evidence>
<dbReference type="RefSeq" id="WP_075615067.1">
    <property type="nucleotide sequence ID" value="NZ_JACIED010000001.1"/>
</dbReference>
<name>A0A1Q9A447_9HYPH</name>
<feature type="domain" description="N-acetyltransferase" evidence="1">
    <location>
        <begin position="5"/>
        <end position="150"/>
    </location>
</feature>